<organism evidence="2 3">
    <name type="scientific">Hypsizygus marmoreus</name>
    <name type="common">White beech mushroom</name>
    <name type="synonym">Agaricus marmoreus</name>
    <dbReference type="NCBI Taxonomy" id="39966"/>
    <lineage>
        <taxon>Eukaryota</taxon>
        <taxon>Fungi</taxon>
        <taxon>Dikarya</taxon>
        <taxon>Basidiomycota</taxon>
        <taxon>Agaricomycotina</taxon>
        <taxon>Agaricomycetes</taxon>
        <taxon>Agaricomycetidae</taxon>
        <taxon>Agaricales</taxon>
        <taxon>Tricholomatineae</taxon>
        <taxon>Lyophyllaceae</taxon>
        <taxon>Hypsizygus</taxon>
    </lineage>
</organism>
<reference evidence="2" key="1">
    <citation type="submission" date="2018-04" db="EMBL/GenBank/DDBJ databases">
        <title>Whole genome sequencing of Hypsizygus marmoreus.</title>
        <authorList>
            <person name="Choi I.-G."/>
            <person name="Min B."/>
            <person name="Kim J.-G."/>
            <person name="Kim S."/>
            <person name="Oh Y.-L."/>
            <person name="Kong W.-S."/>
            <person name="Park H."/>
            <person name="Jeong J."/>
            <person name="Song E.-S."/>
        </authorList>
    </citation>
    <scope>NUCLEOTIDE SEQUENCE [LARGE SCALE GENOMIC DNA]</scope>
    <source>
        <strain evidence="2">51987-8</strain>
    </source>
</reference>
<gene>
    <name evidence="2" type="ORF">Hypma_013113</name>
</gene>
<name>A0A369JF75_HYPMA</name>
<accession>A0A369JF75</accession>
<proteinExistence type="predicted"/>
<dbReference type="Proteomes" id="UP000076154">
    <property type="component" value="Unassembled WGS sequence"/>
</dbReference>
<dbReference type="OrthoDB" id="2947980at2759"/>
<dbReference type="EMBL" id="LUEZ02000071">
    <property type="protein sequence ID" value="RDB19952.1"/>
    <property type="molecule type" value="Genomic_DNA"/>
</dbReference>
<evidence type="ECO:0000313" key="3">
    <source>
        <dbReference type="Proteomes" id="UP000076154"/>
    </source>
</evidence>
<comment type="caution">
    <text evidence="2">The sequence shown here is derived from an EMBL/GenBank/DDBJ whole genome shotgun (WGS) entry which is preliminary data.</text>
</comment>
<evidence type="ECO:0000313" key="2">
    <source>
        <dbReference type="EMBL" id="RDB19952.1"/>
    </source>
</evidence>
<evidence type="ECO:0000256" key="1">
    <source>
        <dbReference type="SAM" id="MobiDB-lite"/>
    </source>
</evidence>
<dbReference type="AlphaFoldDB" id="A0A369JF75"/>
<sequence length="292" mass="32620">MFRPAAPATIDPHSSSDVEVHTSLPEPILRPNQTELSQTPLLSSVDEIKAFINRSLDEQKPVFSSFHITDDDLETIYQHWSPAEMKPRVSCSTTHNLTLRYDPTCPRGVAASQMTDIIVSAIRNSQHLPPTFDIGTSIVLTGAATVCLDKPEKLYKDPDASFTSQLDSHFDCPLVVNMVITLIIGPQASVLTKDGFPMPCIRVRHYEKHSVNEDQPSQVEVQLTLDVRWTNDDSISDYMLPGRHFFVEGSSERESFATGDHALVVKRERVLVACRVIRQAWRHARATSDPGC</sequence>
<keyword evidence="3" id="KW-1185">Reference proteome</keyword>
<dbReference type="InParanoid" id="A0A369JF75"/>
<protein>
    <submittedName>
        <fullName evidence="2">Uncharacterized protein</fullName>
    </submittedName>
</protein>
<feature type="region of interest" description="Disordered" evidence="1">
    <location>
        <begin position="1"/>
        <end position="21"/>
    </location>
</feature>